<name>A0A5B6TH65_9BACT</name>
<organism evidence="2 3">
    <name type="scientific">Rufibacter hautae</name>
    <dbReference type="NCBI Taxonomy" id="2595005"/>
    <lineage>
        <taxon>Bacteria</taxon>
        <taxon>Pseudomonadati</taxon>
        <taxon>Bacteroidota</taxon>
        <taxon>Cytophagia</taxon>
        <taxon>Cytophagales</taxon>
        <taxon>Hymenobacteraceae</taxon>
        <taxon>Rufibacter</taxon>
    </lineage>
</organism>
<keyword evidence="3" id="KW-1185">Reference proteome</keyword>
<evidence type="ECO:0000313" key="3">
    <source>
        <dbReference type="Proteomes" id="UP000324133"/>
    </source>
</evidence>
<dbReference type="Proteomes" id="UP000324133">
    <property type="component" value="Unassembled WGS sequence"/>
</dbReference>
<feature type="chain" id="PRO_5022836897" evidence="1">
    <location>
        <begin position="24"/>
        <end position="170"/>
    </location>
</feature>
<feature type="signal peptide" evidence="1">
    <location>
        <begin position="1"/>
        <end position="23"/>
    </location>
</feature>
<evidence type="ECO:0000313" key="2">
    <source>
        <dbReference type="EMBL" id="KAA3440012.1"/>
    </source>
</evidence>
<reference evidence="2 3" key="1">
    <citation type="submission" date="2019-07" db="EMBL/GenBank/DDBJ databases">
        <title>Rufibacter sp. nov., isolated from lake sediment.</title>
        <authorList>
            <person name="Qu J.-H."/>
        </authorList>
    </citation>
    <scope>NUCLEOTIDE SEQUENCE [LARGE SCALE GENOMIC DNA]</scope>
    <source>
        <strain evidence="2 3">NBS58-1</strain>
    </source>
</reference>
<dbReference type="EMBL" id="VKKY01000001">
    <property type="protein sequence ID" value="KAA3440012.1"/>
    <property type="molecule type" value="Genomic_DNA"/>
</dbReference>
<keyword evidence="1" id="KW-0732">Signal</keyword>
<accession>A0A5B6TH65</accession>
<dbReference type="OrthoDB" id="893951at2"/>
<comment type="caution">
    <text evidence="2">The sequence shown here is derived from an EMBL/GenBank/DDBJ whole genome shotgun (WGS) entry which is preliminary data.</text>
</comment>
<dbReference type="RefSeq" id="WP_149089650.1">
    <property type="nucleotide sequence ID" value="NZ_VKKY01000001.1"/>
</dbReference>
<sequence>MKQLVLFPLVVLLSLTCAGQSLNLEQLLKLQGMGKQEISAFLHDKGWVPKSDVGPTEGKMGKAVWAYNPEDEGADAWCILYYSEVSPNRILYNAQGGSAFDKIRKNVKQRDMAVLEAGEQVEGLDFVDAYTDYADEQIVARLYDYKQINYYGIKIFKKEDYLQAKKSAKL</sequence>
<protein>
    <submittedName>
        <fullName evidence="2">Uncharacterized protein</fullName>
    </submittedName>
</protein>
<gene>
    <name evidence="2" type="ORF">FOA19_04915</name>
</gene>
<proteinExistence type="predicted"/>
<dbReference type="AlphaFoldDB" id="A0A5B6TH65"/>
<evidence type="ECO:0000256" key="1">
    <source>
        <dbReference type="SAM" id="SignalP"/>
    </source>
</evidence>